<name>A0A6J4UGS8_9ACTN</name>
<evidence type="ECO:0000313" key="2">
    <source>
        <dbReference type="EMBL" id="CAA9547759.1"/>
    </source>
</evidence>
<protein>
    <submittedName>
        <fullName evidence="2">DNA_ligase_IV_Ku-like</fullName>
        <ecNumber evidence="2">6.5.1.1</ecNumber>
    </submittedName>
</protein>
<organism evidence="2">
    <name type="scientific">uncultured Thermoleophilia bacterium</name>
    <dbReference type="NCBI Taxonomy" id="1497501"/>
    <lineage>
        <taxon>Bacteria</taxon>
        <taxon>Bacillati</taxon>
        <taxon>Actinomycetota</taxon>
        <taxon>Thermoleophilia</taxon>
        <taxon>environmental samples</taxon>
    </lineage>
</organism>
<dbReference type="EMBL" id="CADCWC010000368">
    <property type="protein sequence ID" value="CAA9547759.1"/>
    <property type="molecule type" value="Genomic_DNA"/>
</dbReference>
<feature type="non-terminal residue" evidence="2">
    <location>
        <position position="1"/>
    </location>
</feature>
<keyword evidence="2" id="KW-0436">Ligase</keyword>
<feature type="region of interest" description="Disordered" evidence="1">
    <location>
        <begin position="1"/>
        <end position="143"/>
    </location>
</feature>
<evidence type="ECO:0000256" key="1">
    <source>
        <dbReference type="SAM" id="MobiDB-lite"/>
    </source>
</evidence>
<reference evidence="2" key="1">
    <citation type="submission" date="2020-02" db="EMBL/GenBank/DDBJ databases">
        <authorList>
            <person name="Meier V. D."/>
        </authorList>
    </citation>
    <scope>NUCLEOTIDE SEQUENCE</scope>
    <source>
        <strain evidence="2">AVDCRST_MAG79</strain>
    </source>
</reference>
<dbReference type="AlphaFoldDB" id="A0A6J4UGS8"/>
<feature type="compositionally biased region" description="Basic and acidic residues" evidence="1">
    <location>
        <begin position="46"/>
        <end position="86"/>
    </location>
</feature>
<feature type="compositionally biased region" description="Basic residues" evidence="1">
    <location>
        <begin position="129"/>
        <end position="143"/>
    </location>
</feature>
<gene>
    <name evidence="2" type="ORF">AVDCRST_MAG79-2444</name>
</gene>
<dbReference type="GO" id="GO:0003910">
    <property type="term" value="F:DNA ligase (ATP) activity"/>
    <property type="evidence" value="ECO:0007669"/>
    <property type="project" value="UniProtKB-EC"/>
</dbReference>
<proteinExistence type="predicted"/>
<sequence>LRRGPARRRVAEGQAAPHARPGRAGRGVGARTTPGVAEQPPPGGPRRPDGRVRHAGQDVQGAHRRDADVADRAPPRARGAADDGDRLGAAGARRRGRVRRRAGQHALPRRRGAPLRTGPAAPAGQDRRAGRHAGRRAGRGPRL</sequence>
<accession>A0A6J4UGS8</accession>
<feature type="non-terminal residue" evidence="2">
    <location>
        <position position="143"/>
    </location>
</feature>
<feature type="compositionally biased region" description="Basic residues" evidence="1">
    <location>
        <begin position="92"/>
        <end position="113"/>
    </location>
</feature>
<dbReference type="EC" id="6.5.1.1" evidence="2"/>